<comment type="caution">
    <text evidence="1">The sequence shown here is derived from an EMBL/GenBank/DDBJ whole genome shotgun (WGS) entry which is preliminary data.</text>
</comment>
<dbReference type="Proteomes" id="UP001056120">
    <property type="component" value="Linkage Group LG04"/>
</dbReference>
<evidence type="ECO:0000313" key="2">
    <source>
        <dbReference type="Proteomes" id="UP001056120"/>
    </source>
</evidence>
<reference evidence="2" key="1">
    <citation type="journal article" date="2022" name="Mol. Ecol. Resour.">
        <title>The genomes of chicory, endive, great burdock and yacon provide insights into Asteraceae palaeo-polyploidization history and plant inulin production.</title>
        <authorList>
            <person name="Fan W."/>
            <person name="Wang S."/>
            <person name="Wang H."/>
            <person name="Wang A."/>
            <person name="Jiang F."/>
            <person name="Liu H."/>
            <person name="Zhao H."/>
            <person name="Xu D."/>
            <person name="Zhang Y."/>
        </authorList>
    </citation>
    <scope>NUCLEOTIDE SEQUENCE [LARGE SCALE GENOMIC DNA]</scope>
    <source>
        <strain evidence="2">cv. Yunnan</strain>
    </source>
</reference>
<sequence>MELTTFIRDYNLSFPLVVLPTIFFIILITKLFYLKNIKNLPPGPPQLPIIGNLHQVGAKPHVSIADLAKRYGRLISLRFGSQLVVVASSPEAAIGILKTQDQLLSARPVPNLVKHAHLLPHSVMWSECNQTWKSLRTLLRTGVFSRKALEAQSGLRNEKVSQLLNFLRKKQGEEIDIEEVVFTTLFNTLSSIILGKDLLDLNAEQGTHDGLKESLHKVIEYAGFTNDLSSVYPMLERFDLQGIRSGTLKQYDKMFSYWKDIVEERRAQELFIPGTNTTTSAVVWAMSELVRHKEVRSKIEEEIKKEINSHETTNFQLSKLTYLQACIKETFRLHPPVPLLLPHKAVETCEVMNYTIPKDTMIFVNVWAIGHDAKIWDEPLSFKPERFMDSRLDFKGQDFELIPFGSGRRMCPGSPSGVSSLESILASLIREFDWALPNGDDPSKLDMNDKFGIATKRSKPLKLIFKQKQSN</sequence>
<name>A0ACB9JE11_9ASTR</name>
<organism evidence="1 2">
    <name type="scientific">Smallanthus sonchifolius</name>
    <dbReference type="NCBI Taxonomy" id="185202"/>
    <lineage>
        <taxon>Eukaryota</taxon>
        <taxon>Viridiplantae</taxon>
        <taxon>Streptophyta</taxon>
        <taxon>Embryophyta</taxon>
        <taxon>Tracheophyta</taxon>
        <taxon>Spermatophyta</taxon>
        <taxon>Magnoliopsida</taxon>
        <taxon>eudicotyledons</taxon>
        <taxon>Gunneridae</taxon>
        <taxon>Pentapetalae</taxon>
        <taxon>asterids</taxon>
        <taxon>campanulids</taxon>
        <taxon>Asterales</taxon>
        <taxon>Asteraceae</taxon>
        <taxon>Asteroideae</taxon>
        <taxon>Heliantheae alliance</taxon>
        <taxon>Millerieae</taxon>
        <taxon>Smallanthus</taxon>
    </lineage>
</organism>
<proteinExistence type="predicted"/>
<reference evidence="1 2" key="2">
    <citation type="journal article" date="2022" name="Mol. Ecol. Resour.">
        <title>The genomes of chicory, endive, great burdock and yacon provide insights into Asteraceae paleo-polyploidization history and plant inulin production.</title>
        <authorList>
            <person name="Fan W."/>
            <person name="Wang S."/>
            <person name="Wang H."/>
            <person name="Wang A."/>
            <person name="Jiang F."/>
            <person name="Liu H."/>
            <person name="Zhao H."/>
            <person name="Xu D."/>
            <person name="Zhang Y."/>
        </authorList>
    </citation>
    <scope>NUCLEOTIDE SEQUENCE [LARGE SCALE GENOMIC DNA]</scope>
    <source>
        <strain evidence="2">cv. Yunnan</strain>
        <tissue evidence="1">Leaves</tissue>
    </source>
</reference>
<keyword evidence="2" id="KW-1185">Reference proteome</keyword>
<gene>
    <name evidence="1" type="ORF">L1987_11763</name>
</gene>
<dbReference type="EMBL" id="CM042021">
    <property type="protein sequence ID" value="KAI3817961.1"/>
    <property type="molecule type" value="Genomic_DNA"/>
</dbReference>
<accession>A0ACB9JE11</accession>
<evidence type="ECO:0000313" key="1">
    <source>
        <dbReference type="EMBL" id="KAI3817961.1"/>
    </source>
</evidence>
<protein>
    <submittedName>
        <fullName evidence="1">Uncharacterized protein</fullName>
    </submittedName>
</protein>